<organism evidence="2 3">
    <name type="scientific">Paracidovorax wautersii</name>
    <dbReference type="NCBI Taxonomy" id="1177982"/>
    <lineage>
        <taxon>Bacteria</taxon>
        <taxon>Pseudomonadati</taxon>
        <taxon>Pseudomonadota</taxon>
        <taxon>Betaproteobacteria</taxon>
        <taxon>Burkholderiales</taxon>
        <taxon>Comamonadaceae</taxon>
        <taxon>Paracidovorax</taxon>
    </lineage>
</organism>
<dbReference type="OrthoDB" id="8586885at2"/>
<dbReference type="STRING" id="1177982.SAMN04489711_10231"/>
<evidence type="ECO:0000313" key="3">
    <source>
        <dbReference type="Proteomes" id="UP000199119"/>
    </source>
</evidence>
<reference evidence="3" key="1">
    <citation type="submission" date="2016-10" db="EMBL/GenBank/DDBJ databases">
        <authorList>
            <person name="Varghese N."/>
            <person name="Submissions S."/>
        </authorList>
    </citation>
    <scope>NUCLEOTIDE SEQUENCE [LARGE SCALE GENOMIC DNA]</scope>
    <source>
        <strain evidence="3">DSM 27981</strain>
    </source>
</reference>
<dbReference type="GO" id="GO:0071949">
    <property type="term" value="F:FAD binding"/>
    <property type="evidence" value="ECO:0007669"/>
    <property type="project" value="InterPro"/>
</dbReference>
<dbReference type="Pfam" id="PF04940">
    <property type="entry name" value="BLUF"/>
    <property type="match status" value="1"/>
</dbReference>
<feature type="domain" description="BLUF" evidence="1">
    <location>
        <begin position="6"/>
        <end position="98"/>
    </location>
</feature>
<dbReference type="EMBL" id="FONX01000002">
    <property type="protein sequence ID" value="SFE43512.1"/>
    <property type="molecule type" value="Genomic_DNA"/>
</dbReference>
<evidence type="ECO:0000259" key="1">
    <source>
        <dbReference type="PROSITE" id="PS50925"/>
    </source>
</evidence>
<dbReference type="Proteomes" id="UP000199119">
    <property type="component" value="Unassembled WGS sequence"/>
</dbReference>
<dbReference type="InterPro" id="IPR007024">
    <property type="entry name" value="BLUF_domain"/>
</dbReference>
<keyword evidence="3" id="KW-1185">Reference proteome</keyword>
<protein>
    <submittedName>
        <fullName evidence="2">Sensors of blue-light using FAD</fullName>
    </submittedName>
</protein>
<evidence type="ECO:0000313" key="2">
    <source>
        <dbReference type="EMBL" id="SFE43512.1"/>
    </source>
</evidence>
<dbReference type="GO" id="GO:0009882">
    <property type="term" value="F:blue light photoreceptor activity"/>
    <property type="evidence" value="ECO:0007669"/>
    <property type="project" value="InterPro"/>
</dbReference>
<dbReference type="SMART" id="SM01034">
    <property type="entry name" value="BLUF"/>
    <property type="match status" value="1"/>
</dbReference>
<dbReference type="InterPro" id="IPR036046">
    <property type="entry name" value="Acylphosphatase-like_dom_sf"/>
</dbReference>
<dbReference type="SUPFAM" id="SSF54975">
    <property type="entry name" value="Acylphosphatase/BLUF domain-like"/>
    <property type="match status" value="1"/>
</dbReference>
<gene>
    <name evidence="2" type="ORF">SAMN04489711_10231</name>
</gene>
<accession>A0A1I2AI01</accession>
<dbReference type="AlphaFoldDB" id="A0A1I2AI01"/>
<sequence length="138" mass="15185">MSQLSLSQFLYTSMLQPGEPATAVAAIIRHARATNAVQGLSGVLVFDGQSFCQYVEGPVQAVDALLARLPQDPRHTDFTLHHYGPLRDGRRFRQWTMAYALASDIVLLDRLRPLRGPEALDALQAMLPELDFGPSQPG</sequence>
<dbReference type="Gene3D" id="3.30.70.100">
    <property type="match status" value="1"/>
</dbReference>
<name>A0A1I2AI01_9BURK</name>
<proteinExistence type="predicted"/>
<dbReference type="RefSeq" id="WP_092937377.1">
    <property type="nucleotide sequence ID" value="NZ_FONX01000002.1"/>
</dbReference>
<dbReference type="PROSITE" id="PS50925">
    <property type="entry name" value="BLUF"/>
    <property type="match status" value="1"/>
</dbReference>